<protein>
    <submittedName>
        <fullName evidence="1">Uncharacterized protein</fullName>
    </submittedName>
</protein>
<name>A0AAD4J6B7_PERFH</name>
<organism evidence="1 2">
    <name type="scientific">Perilla frutescens var. hirtella</name>
    <name type="common">Perilla citriodora</name>
    <name type="synonym">Perilla setoyensis</name>
    <dbReference type="NCBI Taxonomy" id="608512"/>
    <lineage>
        <taxon>Eukaryota</taxon>
        <taxon>Viridiplantae</taxon>
        <taxon>Streptophyta</taxon>
        <taxon>Embryophyta</taxon>
        <taxon>Tracheophyta</taxon>
        <taxon>Spermatophyta</taxon>
        <taxon>Magnoliopsida</taxon>
        <taxon>eudicotyledons</taxon>
        <taxon>Gunneridae</taxon>
        <taxon>Pentapetalae</taxon>
        <taxon>asterids</taxon>
        <taxon>lamiids</taxon>
        <taxon>Lamiales</taxon>
        <taxon>Lamiaceae</taxon>
        <taxon>Nepetoideae</taxon>
        <taxon>Elsholtzieae</taxon>
        <taxon>Perilla</taxon>
    </lineage>
</organism>
<dbReference type="AlphaFoldDB" id="A0AAD4J6B7"/>
<proteinExistence type="predicted"/>
<keyword evidence="2" id="KW-1185">Reference proteome</keyword>
<dbReference type="EMBL" id="SDAM02000132">
    <property type="protein sequence ID" value="KAH6828028.1"/>
    <property type="molecule type" value="Genomic_DNA"/>
</dbReference>
<gene>
    <name evidence="1" type="ORF">C2S53_019109</name>
</gene>
<comment type="caution">
    <text evidence="1">The sequence shown here is derived from an EMBL/GenBank/DDBJ whole genome shotgun (WGS) entry which is preliminary data.</text>
</comment>
<evidence type="ECO:0000313" key="2">
    <source>
        <dbReference type="Proteomes" id="UP001190926"/>
    </source>
</evidence>
<accession>A0AAD4J6B7</accession>
<reference evidence="1 2" key="1">
    <citation type="journal article" date="2021" name="Nat. Commun.">
        <title>Incipient diploidization of the medicinal plant Perilla within 10,000 years.</title>
        <authorList>
            <person name="Zhang Y."/>
            <person name="Shen Q."/>
            <person name="Leng L."/>
            <person name="Zhang D."/>
            <person name="Chen S."/>
            <person name="Shi Y."/>
            <person name="Ning Z."/>
            <person name="Chen S."/>
        </authorList>
    </citation>
    <scope>NUCLEOTIDE SEQUENCE [LARGE SCALE GENOMIC DNA]</scope>
    <source>
        <strain evidence="2">cv. PC099</strain>
    </source>
</reference>
<evidence type="ECO:0000313" key="1">
    <source>
        <dbReference type="EMBL" id="KAH6828028.1"/>
    </source>
</evidence>
<sequence length="174" mass="20146">MGENRIWCDIELRALLDQMVTAAWRVDLTNTYTMGYVVMGASRTLSREFEREVSRTEVVEGIHKLKDRLVNFSWFIRRPRVTYNAVENRVTVPDAYWAQGLKETCESESFRVGGEPMYRDLKVVVILGRADVADFDWLLRSFSQPEGVSLSSDHPWPLHNIRMAADWPEEGYGI</sequence>
<dbReference type="Proteomes" id="UP001190926">
    <property type="component" value="Unassembled WGS sequence"/>
</dbReference>